<evidence type="ECO:0000313" key="2">
    <source>
        <dbReference type="Proteomes" id="UP000277204"/>
    </source>
</evidence>
<keyword evidence="2" id="KW-1185">Reference proteome</keyword>
<sequence length="175" mass="20387">MKPLNQLKTIHNEHYAKLQSKHASETELLDDMRMYCKQRASIEREYGQSLQKLVNSFLSKKEFTTQSSYSSDNDNLLPNKQHNVWHIWYSLLAESNNLALSHLRASDNQQRLSTELKPLKSQRLSVNKRVFEQLKILQGDLAACVQEMVKSHKVYAEEEKQAQETRLKTLAAKEK</sequence>
<dbReference type="PROSITE" id="PS51741">
    <property type="entry name" value="F_BAR"/>
    <property type="match status" value="1"/>
</dbReference>
<gene>
    <name evidence="1" type="ORF">SMRZ_LOCUS24108</name>
</gene>
<reference evidence="1 2" key="1">
    <citation type="submission" date="2018-11" db="EMBL/GenBank/DDBJ databases">
        <authorList>
            <consortium name="Pathogen Informatics"/>
        </authorList>
    </citation>
    <scope>NUCLEOTIDE SEQUENCE [LARGE SCALE GENOMIC DNA]</scope>
    <source>
        <strain evidence="1 2">Zambia</strain>
    </source>
</reference>
<proteinExistence type="predicted"/>
<accession>A0A183N733</accession>
<dbReference type="Gene3D" id="1.20.1270.60">
    <property type="entry name" value="Arfaptin homology (AH) domain/BAR domain"/>
    <property type="match status" value="1"/>
</dbReference>
<dbReference type="InterPro" id="IPR027267">
    <property type="entry name" value="AH/BAR_dom_sf"/>
</dbReference>
<dbReference type="PANTHER" id="PTHR15735:SF21">
    <property type="entry name" value="PROTEIN NERVOUS WRECK"/>
    <property type="match status" value="1"/>
</dbReference>
<organism evidence="1 2">
    <name type="scientific">Schistosoma margrebowiei</name>
    <dbReference type="NCBI Taxonomy" id="48269"/>
    <lineage>
        <taxon>Eukaryota</taxon>
        <taxon>Metazoa</taxon>
        <taxon>Spiralia</taxon>
        <taxon>Lophotrochozoa</taxon>
        <taxon>Platyhelminthes</taxon>
        <taxon>Trematoda</taxon>
        <taxon>Digenea</taxon>
        <taxon>Strigeidida</taxon>
        <taxon>Schistosomatoidea</taxon>
        <taxon>Schistosomatidae</taxon>
        <taxon>Schistosoma</taxon>
    </lineage>
</organism>
<dbReference type="InterPro" id="IPR001060">
    <property type="entry name" value="FCH_dom"/>
</dbReference>
<dbReference type="GO" id="GO:0055037">
    <property type="term" value="C:recycling endosome"/>
    <property type="evidence" value="ECO:0007669"/>
    <property type="project" value="TreeGrafter"/>
</dbReference>
<dbReference type="GO" id="GO:0030833">
    <property type="term" value="P:regulation of actin filament polymerization"/>
    <property type="evidence" value="ECO:0007669"/>
    <property type="project" value="TreeGrafter"/>
</dbReference>
<name>A0A183N733_9TREM</name>
<protein>
    <submittedName>
        <fullName evidence="1">Uncharacterized protein</fullName>
    </submittedName>
</protein>
<dbReference type="Pfam" id="PF00611">
    <property type="entry name" value="FCH"/>
    <property type="match status" value="1"/>
</dbReference>
<dbReference type="InterPro" id="IPR031160">
    <property type="entry name" value="F_BAR_dom"/>
</dbReference>
<dbReference type="AlphaFoldDB" id="A0A183N733"/>
<dbReference type="SMART" id="SM00055">
    <property type="entry name" value="FCH"/>
    <property type="match status" value="1"/>
</dbReference>
<evidence type="ECO:0000313" key="1">
    <source>
        <dbReference type="EMBL" id="VDP49952.1"/>
    </source>
</evidence>
<dbReference type="GO" id="GO:0031594">
    <property type="term" value="C:neuromuscular junction"/>
    <property type="evidence" value="ECO:0007669"/>
    <property type="project" value="TreeGrafter"/>
</dbReference>
<dbReference type="GO" id="GO:0007274">
    <property type="term" value="P:neuromuscular synaptic transmission"/>
    <property type="evidence" value="ECO:0007669"/>
    <property type="project" value="TreeGrafter"/>
</dbReference>
<dbReference type="PANTHER" id="PTHR15735">
    <property type="entry name" value="FCH AND DOUBLE SH3 DOMAINS PROTEIN"/>
    <property type="match status" value="1"/>
</dbReference>
<dbReference type="EMBL" id="UZAI01020154">
    <property type="protein sequence ID" value="VDP49952.1"/>
    <property type="molecule type" value="Genomic_DNA"/>
</dbReference>
<dbReference type="STRING" id="48269.A0A183N733"/>
<dbReference type="Proteomes" id="UP000277204">
    <property type="component" value="Unassembled WGS sequence"/>
</dbReference>
<dbReference type="SUPFAM" id="SSF103657">
    <property type="entry name" value="BAR/IMD domain-like"/>
    <property type="match status" value="1"/>
</dbReference>